<dbReference type="EMBL" id="KZ293647">
    <property type="protein sequence ID" value="PBL00004.1"/>
    <property type="molecule type" value="Genomic_DNA"/>
</dbReference>
<protein>
    <recommendedName>
        <fullName evidence="1">DUF6589 domain-containing protein</fullName>
    </recommendedName>
</protein>
<dbReference type="InterPro" id="IPR046496">
    <property type="entry name" value="DUF6589"/>
</dbReference>
<reference evidence="3" key="1">
    <citation type="journal article" date="2017" name="Nat. Ecol. Evol.">
        <title>Genome expansion and lineage-specific genetic innovations in the forest pathogenic fungi Armillaria.</title>
        <authorList>
            <person name="Sipos G."/>
            <person name="Prasanna A.N."/>
            <person name="Walter M.C."/>
            <person name="O'Connor E."/>
            <person name="Balint B."/>
            <person name="Krizsan K."/>
            <person name="Kiss B."/>
            <person name="Hess J."/>
            <person name="Varga T."/>
            <person name="Slot J."/>
            <person name="Riley R."/>
            <person name="Boka B."/>
            <person name="Rigling D."/>
            <person name="Barry K."/>
            <person name="Lee J."/>
            <person name="Mihaltcheva S."/>
            <person name="LaButti K."/>
            <person name="Lipzen A."/>
            <person name="Waldron R."/>
            <person name="Moloney N.M."/>
            <person name="Sperisen C."/>
            <person name="Kredics L."/>
            <person name="Vagvoelgyi C."/>
            <person name="Patrignani A."/>
            <person name="Fitzpatrick D."/>
            <person name="Nagy I."/>
            <person name="Doyle S."/>
            <person name="Anderson J.B."/>
            <person name="Grigoriev I.V."/>
            <person name="Gueldener U."/>
            <person name="Muensterkoetter M."/>
            <person name="Nagy L.G."/>
        </authorList>
    </citation>
    <scope>NUCLEOTIDE SEQUENCE [LARGE SCALE GENOMIC DNA]</scope>
    <source>
        <strain evidence="3">Ar21-2</strain>
    </source>
</reference>
<dbReference type="STRING" id="47427.A0A2H3EIL1"/>
<feature type="non-terminal residue" evidence="2">
    <location>
        <position position="105"/>
    </location>
</feature>
<evidence type="ECO:0000313" key="3">
    <source>
        <dbReference type="Proteomes" id="UP000217790"/>
    </source>
</evidence>
<gene>
    <name evidence="2" type="ORF">ARMGADRAFT_864452</name>
</gene>
<dbReference type="AlphaFoldDB" id="A0A2H3EIL1"/>
<keyword evidence="3" id="KW-1185">Reference proteome</keyword>
<sequence length="105" mass="12575">VVLHNWLCNPKGTPDGFRVMDWLQELNNLYTKVVFAGHGPNRMKELVFKRSVLLQVYWSMQQTIEENFYLTCRTVWHSKPKITKTLQHLRDELASLHRFEFKQGR</sequence>
<dbReference type="OMA" id="HISTHHT"/>
<name>A0A2H3EIL1_ARMGA</name>
<dbReference type="Proteomes" id="UP000217790">
    <property type="component" value="Unassembled WGS sequence"/>
</dbReference>
<evidence type="ECO:0000259" key="1">
    <source>
        <dbReference type="Pfam" id="PF20231"/>
    </source>
</evidence>
<dbReference type="OrthoDB" id="4743193at2759"/>
<feature type="domain" description="DUF6589" evidence="1">
    <location>
        <begin position="1"/>
        <end position="74"/>
    </location>
</feature>
<evidence type="ECO:0000313" key="2">
    <source>
        <dbReference type="EMBL" id="PBL00004.1"/>
    </source>
</evidence>
<dbReference type="InParanoid" id="A0A2H3EIL1"/>
<organism evidence="2 3">
    <name type="scientific">Armillaria gallica</name>
    <name type="common">Bulbous honey fungus</name>
    <name type="synonym">Armillaria bulbosa</name>
    <dbReference type="NCBI Taxonomy" id="47427"/>
    <lineage>
        <taxon>Eukaryota</taxon>
        <taxon>Fungi</taxon>
        <taxon>Dikarya</taxon>
        <taxon>Basidiomycota</taxon>
        <taxon>Agaricomycotina</taxon>
        <taxon>Agaricomycetes</taxon>
        <taxon>Agaricomycetidae</taxon>
        <taxon>Agaricales</taxon>
        <taxon>Marasmiineae</taxon>
        <taxon>Physalacriaceae</taxon>
        <taxon>Armillaria</taxon>
    </lineage>
</organism>
<dbReference type="Pfam" id="PF20231">
    <property type="entry name" value="DUF6589"/>
    <property type="match status" value="1"/>
</dbReference>
<proteinExistence type="predicted"/>
<feature type="non-terminal residue" evidence="2">
    <location>
        <position position="1"/>
    </location>
</feature>
<accession>A0A2H3EIL1</accession>